<dbReference type="Proteomes" id="UP000746535">
    <property type="component" value="Unassembled WGS sequence"/>
</dbReference>
<dbReference type="RefSeq" id="WP_168085094.1">
    <property type="nucleotide sequence ID" value="NZ_JAAVJI010000011.1"/>
</dbReference>
<comment type="catalytic activity">
    <reaction evidence="1">
        <text>ATP + protein L-histidine = ADP + protein N-phospho-L-histidine.</text>
        <dbReference type="EC" id="2.7.13.3"/>
    </reaction>
</comment>
<organism evidence="10 11">
    <name type="scientific">Pseudomonas quercus</name>
    <dbReference type="NCBI Taxonomy" id="2722792"/>
    <lineage>
        <taxon>Bacteria</taxon>
        <taxon>Pseudomonadati</taxon>
        <taxon>Pseudomonadota</taxon>
        <taxon>Gammaproteobacteria</taxon>
        <taxon>Pseudomonadales</taxon>
        <taxon>Pseudomonadaceae</taxon>
        <taxon>Pseudomonas</taxon>
    </lineage>
</organism>
<protein>
    <recommendedName>
        <fullName evidence="2">histidine kinase</fullName>
        <ecNumber evidence="2">2.7.13.3</ecNumber>
    </recommendedName>
</protein>
<dbReference type="InterPro" id="IPR011622">
    <property type="entry name" value="7TMR_DISM_rcpt_extracell_dom2"/>
</dbReference>
<dbReference type="SMART" id="SM00387">
    <property type="entry name" value="HATPase_c"/>
    <property type="match status" value="1"/>
</dbReference>
<evidence type="ECO:0000256" key="3">
    <source>
        <dbReference type="ARBA" id="ARBA00022553"/>
    </source>
</evidence>
<dbReference type="Pfam" id="PF07696">
    <property type="entry name" value="7TMR-DISMED2"/>
    <property type="match status" value="1"/>
</dbReference>
<keyword evidence="7" id="KW-0732">Signal</keyword>
<dbReference type="PROSITE" id="PS50110">
    <property type="entry name" value="RESPONSE_REGULATORY"/>
    <property type="match status" value="1"/>
</dbReference>
<feature type="transmembrane region" description="Helical" evidence="6">
    <location>
        <begin position="209"/>
        <end position="235"/>
    </location>
</feature>
<dbReference type="InterPro" id="IPR011623">
    <property type="entry name" value="7TMR_DISM_rcpt_extracell_dom1"/>
</dbReference>
<feature type="transmembrane region" description="Helical" evidence="6">
    <location>
        <begin position="277"/>
        <end position="297"/>
    </location>
</feature>
<evidence type="ECO:0000256" key="2">
    <source>
        <dbReference type="ARBA" id="ARBA00012438"/>
    </source>
</evidence>
<dbReference type="PRINTS" id="PR00344">
    <property type="entry name" value="BCTRLSENSOR"/>
</dbReference>
<feature type="signal peptide" evidence="7">
    <location>
        <begin position="1"/>
        <end position="18"/>
    </location>
</feature>
<proteinExistence type="predicted"/>
<dbReference type="Pfam" id="PF00512">
    <property type="entry name" value="HisKA"/>
    <property type="match status" value="1"/>
</dbReference>
<evidence type="ECO:0000256" key="7">
    <source>
        <dbReference type="SAM" id="SignalP"/>
    </source>
</evidence>
<dbReference type="EC" id="2.7.13.3" evidence="2"/>
<keyword evidence="6" id="KW-0812">Transmembrane</keyword>
<feature type="transmembrane region" description="Helical" evidence="6">
    <location>
        <begin position="335"/>
        <end position="355"/>
    </location>
</feature>
<dbReference type="SUPFAM" id="SSF47384">
    <property type="entry name" value="Homodimeric domain of signal transducing histidine kinase"/>
    <property type="match status" value="1"/>
</dbReference>
<dbReference type="Gene3D" id="1.10.287.130">
    <property type="match status" value="1"/>
</dbReference>
<feature type="domain" description="Histidine kinase" evidence="8">
    <location>
        <begin position="422"/>
        <end position="642"/>
    </location>
</feature>
<comment type="caution">
    <text evidence="5">Lacks conserved residue(s) required for the propagation of feature annotation.</text>
</comment>
<dbReference type="Gene3D" id="2.60.40.2380">
    <property type="match status" value="1"/>
</dbReference>
<dbReference type="InterPro" id="IPR003661">
    <property type="entry name" value="HisK_dim/P_dom"/>
</dbReference>
<evidence type="ECO:0000259" key="9">
    <source>
        <dbReference type="PROSITE" id="PS50110"/>
    </source>
</evidence>
<keyword evidence="4" id="KW-0902">Two-component regulatory system</keyword>
<dbReference type="Pfam" id="PF07695">
    <property type="entry name" value="7TMR-DISM_7TM"/>
    <property type="match status" value="1"/>
</dbReference>
<dbReference type="PANTHER" id="PTHR45339:SF1">
    <property type="entry name" value="HYBRID SIGNAL TRANSDUCTION HISTIDINE KINASE J"/>
    <property type="match status" value="1"/>
</dbReference>
<dbReference type="PANTHER" id="PTHR45339">
    <property type="entry name" value="HYBRID SIGNAL TRANSDUCTION HISTIDINE KINASE J"/>
    <property type="match status" value="1"/>
</dbReference>
<feature type="transmembrane region" description="Helical" evidence="6">
    <location>
        <begin position="303"/>
        <end position="323"/>
    </location>
</feature>
<dbReference type="InterPro" id="IPR001789">
    <property type="entry name" value="Sig_transdc_resp-reg_receiver"/>
</dbReference>
<dbReference type="SUPFAM" id="SSF55874">
    <property type="entry name" value="ATPase domain of HSP90 chaperone/DNA topoisomerase II/histidine kinase"/>
    <property type="match status" value="1"/>
</dbReference>
<evidence type="ECO:0000256" key="5">
    <source>
        <dbReference type="PROSITE-ProRule" id="PRU00169"/>
    </source>
</evidence>
<dbReference type="InterPro" id="IPR036890">
    <property type="entry name" value="HATPase_C_sf"/>
</dbReference>
<dbReference type="CDD" id="cd00082">
    <property type="entry name" value="HisKA"/>
    <property type="match status" value="1"/>
</dbReference>
<dbReference type="EMBL" id="JAAVJI010000011">
    <property type="protein sequence ID" value="NJP02505.1"/>
    <property type="molecule type" value="Genomic_DNA"/>
</dbReference>
<evidence type="ECO:0000256" key="6">
    <source>
        <dbReference type="SAM" id="Phobius"/>
    </source>
</evidence>
<feature type="transmembrane region" description="Helical" evidence="6">
    <location>
        <begin position="241"/>
        <end position="265"/>
    </location>
</feature>
<dbReference type="Gene3D" id="3.40.50.2300">
    <property type="match status" value="1"/>
</dbReference>
<dbReference type="InterPro" id="IPR005467">
    <property type="entry name" value="His_kinase_dom"/>
</dbReference>
<dbReference type="PROSITE" id="PS50109">
    <property type="entry name" value="HIS_KIN"/>
    <property type="match status" value="1"/>
</dbReference>
<dbReference type="CDD" id="cd16922">
    <property type="entry name" value="HATPase_EvgS-ArcB-TorS-like"/>
    <property type="match status" value="1"/>
</dbReference>
<evidence type="ECO:0000256" key="1">
    <source>
        <dbReference type="ARBA" id="ARBA00000085"/>
    </source>
</evidence>
<dbReference type="InterPro" id="IPR036097">
    <property type="entry name" value="HisK_dim/P_sf"/>
</dbReference>
<evidence type="ECO:0000259" key="8">
    <source>
        <dbReference type="PROSITE" id="PS50109"/>
    </source>
</evidence>
<dbReference type="SUPFAM" id="SSF52172">
    <property type="entry name" value="CheY-like"/>
    <property type="match status" value="1"/>
</dbReference>
<dbReference type="SMART" id="SM00388">
    <property type="entry name" value="HisKA"/>
    <property type="match status" value="1"/>
</dbReference>
<dbReference type="Pfam" id="PF02518">
    <property type="entry name" value="HATPase_c"/>
    <property type="match status" value="1"/>
</dbReference>
<feature type="transmembrane region" description="Helical" evidence="6">
    <location>
        <begin position="180"/>
        <end position="202"/>
    </location>
</feature>
<feature type="domain" description="Response regulatory" evidence="9">
    <location>
        <begin position="668"/>
        <end position="782"/>
    </location>
</feature>
<keyword evidence="6" id="KW-0472">Membrane</keyword>
<accession>A0ABX0YGE8</accession>
<dbReference type="GO" id="GO:0016301">
    <property type="term" value="F:kinase activity"/>
    <property type="evidence" value="ECO:0007669"/>
    <property type="project" value="UniProtKB-KW"/>
</dbReference>
<keyword evidence="11" id="KW-1185">Reference proteome</keyword>
<dbReference type="InterPro" id="IPR004358">
    <property type="entry name" value="Sig_transdc_His_kin-like_C"/>
</dbReference>
<keyword evidence="10" id="KW-0418">Kinase</keyword>
<keyword evidence="6" id="KW-1133">Transmembrane helix</keyword>
<reference evidence="10 11" key="1">
    <citation type="submission" date="2020-03" db="EMBL/GenBank/DDBJ databases">
        <authorList>
            <person name="Wang L."/>
            <person name="He N."/>
            <person name="Li Y."/>
            <person name="Fang Y."/>
            <person name="Zhang F."/>
        </authorList>
    </citation>
    <scope>NUCLEOTIDE SEQUENCE [LARGE SCALE GENOMIC DNA]</scope>
    <source>
        <strain evidence="11">hsmgli-8</strain>
    </source>
</reference>
<name>A0ABX0YGE8_9PSED</name>
<dbReference type="InterPro" id="IPR011006">
    <property type="entry name" value="CheY-like_superfamily"/>
</dbReference>
<evidence type="ECO:0000313" key="10">
    <source>
        <dbReference type="EMBL" id="NJP02505.1"/>
    </source>
</evidence>
<dbReference type="InterPro" id="IPR003594">
    <property type="entry name" value="HATPase_dom"/>
</dbReference>
<evidence type="ECO:0000313" key="11">
    <source>
        <dbReference type="Proteomes" id="UP000746535"/>
    </source>
</evidence>
<evidence type="ECO:0000256" key="4">
    <source>
        <dbReference type="ARBA" id="ARBA00023012"/>
    </source>
</evidence>
<gene>
    <name evidence="10" type="ORF">HBH25_16775</name>
</gene>
<keyword evidence="10" id="KW-0808">Transferase</keyword>
<dbReference type="Gene3D" id="3.30.565.10">
    <property type="entry name" value="Histidine kinase-like ATPase, C-terminal domain"/>
    <property type="match status" value="1"/>
</dbReference>
<sequence>MRYIFFLVLCGWSLLASAVDFDDSTRTLPLGQHLAYFEDKAGTATLDQVLAQPFTPNTTAVLNAGYSSAAFWLKVDLRYVPTPTSNGARNWLLDLAYPPMDHVDLYLQDGNGRWRLEARTGDELPWASRPLKQNTYVFSVPFKPGEHRTALLRVQSEGSVQVPLSLWSTEAYLEAQPERIYVFGLIYGVLLVMLVYNLFIYLSVRDTSYLYYILYIASFGLYQVSINGAGIQFFWPDNPWWANAATPFFVGAAAFFGCQFSRYFLHTPSHSPWVDRLLTLLMGAGVAVMGLSLMAGYGLALRLATGLALVFILLIFIAGTIAWSKGQRQARYFMIAWSAFLVGGFANTFMVLGLLPNMFLTMYASQLGSALEVALLSLALAHRINVMRDQQAQVLMDAHQRLEALNLQLSNSNRLKDGFLATVTHELRTPMNGVIGSLELMQTLPMGTELATYQRTAAHSARDMMRMVDDILILTELQAGRLSSQQAPFRLQVLLDSLHMQFVGQATGKGLALRTRVVPGVPDTLHGDLKKIALCLGRLLDNAIKFTQAGSVTLEVAALEQHYSDVRVVFRVIDTGIGLDVPDDTLYQQFYQGDASSTREHGGLGIGLAISRQLATLVGGVLSHQSELGQGSCFELTLTLGVDGPAPEQAACWGVPGSPSGRYPGDCTVVLIENERVDQLFTRGMLLRLGYKVHSLGSEAIVLESAAGQPATAVLLEANDGMDALLEQLGRLRQGSARLNLLAMIDSASSADRQRCLDAGAAAVITRPVRFEVLQGVLATQLLATSAVALHSPAALSA</sequence>
<feature type="chain" id="PRO_5047386346" description="histidine kinase" evidence="7">
    <location>
        <begin position="19"/>
        <end position="798"/>
    </location>
</feature>
<comment type="caution">
    <text evidence="10">The sequence shown here is derived from an EMBL/GenBank/DDBJ whole genome shotgun (WGS) entry which is preliminary data.</text>
</comment>
<keyword evidence="3" id="KW-0597">Phosphoprotein</keyword>